<feature type="region of interest" description="Disordered" evidence="1">
    <location>
        <begin position="1"/>
        <end position="92"/>
    </location>
</feature>
<sequence length="371" mass="41513">MAIFPTAPEQQSSSSSPSSNVTPAPAPIPVQSAPQGPVTIPLDQPEPVVKTVDIEDGAEDATSATPRRTILRRDSMKRREALLKGKEGSRRRQRWENDNFLNNPSFAPPTAEDFSPTALHPRRIVRYEFATLWDPSNPSKYGYSTAHHVPSSSAKSARASDEKRVPKNLKDRLKRSKGAMDLLKSLEEEVRRYAATLWGCVDDYCHGPLSSSSEVAVVDDEEEEDFDKMDTSVDFGSAKKSIVEEEIRDSEDEEIVFIPRMRTIKLDPSVGDAQQVKKPVLQREVYIPVLGPPLEKSVFEAPHDDQGASFGRWLVHSIALYYGLRSWSETQGNPAKRIAFVGAQPNEKKRLKSGRSLKHPKTLPRPLWMML</sequence>
<accession>A0AAN8MMN3</accession>
<dbReference type="InterPro" id="IPR025952">
    <property type="entry name" value="R3H-assoc_dom"/>
</dbReference>
<feature type="region of interest" description="Disordered" evidence="1">
    <location>
        <begin position="349"/>
        <end position="371"/>
    </location>
</feature>
<dbReference type="AlphaFoldDB" id="A0AAN8MMN3"/>
<feature type="compositionally biased region" description="Basic and acidic residues" evidence="1">
    <location>
        <begin position="71"/>
        <end position="92"/>
    </location>
</feature>
<organism evidence="3 4">
    <name type="scientific">Orbilia javanica</name>
    <dbReference type="NCBI Taxonomy" id="47235"/>
    <lineage>
        <taxon>Eukaryota</taxon>
        <taxon>Fungi</taxon>
        <taxon>Dikarya</taxon>
        <taxon>Ascomycota</taxon>
        <taxon>Pezizomycotina</taxon>
        <taxon>Orbiliomycetes</taxon>
        <taxon>Orbiliales</taxon>
        <taxon>Orbiliaceae</taxon>
        <taxon>Orbilia</taxon>
    </lineage>
</organism>
<dbReference type="Pfam" id="PF13902">
    <property type="entry name" value="R3H-assoc"/>
    <property type="match status" value="1"/>
</dbReference>
<protein>
    <recommendedName>
        <fullName evidence="2">R3H-associated N-terminal domain-containing protein</fullName>
    </recommendedName>
</protein>
<feature type="domain" description="R3H-associated N-terminal" evidence="2">
    <location>
        <begin position="69"/>
        <end position="135"/>
    </location>
</feature>
<dbReference type="EMBL" id="JAVHNR010000007">
    <property type="protein sequence ID" value="KAK6336710.1"/>
    <property type="molecule type" value="Genomic_DNA"/>
</dbReference>
<feature type="region of interest" description="Disordered" evidence="1">
    <location>
        <begin position="143"/>
        <end position="167"/>
    </location>
</feature>
<dbReference type="Proteomes" id="UP001313282">
    <property type="component" value="Unassembled WGS sequence"/>
</dbReference>
<reference evidence="3 4" key="1">
    <citation type="submission" date="2019-10" db="EMBL/GenBank/DDBJ databases">
        <authorList>
            <person name="Palmer J.M."/>
        </authorList>
    </citation>
    <scope>NUCLEOTIDE SEQUENCE [LARGE SCALE GENOMIC DNA]</scope>
    <source>
        <strain evidence="3 4">TWF718</strain>
    </source>
</reference>
<evidence type="ECO:0000256" key="1">
    <source>
        <dbReference type="SAM" id="MobiDB-lite"/>
    </source>
</evidence>
<comment type="caution">
    <text evidence="3">The sequence shown here is derived from an EMBL/GenBank/DDBJ whole genome shotgun (WGS) entry which is preliminary data.</text>
</comment>
<dbReference type="GO" id="GO:0003676">
    <property type="term" value="F:nucleic acid binding"/>
    <property type="evidence" value="ECO:0007669"/>
    <property type="project" value="InterPro"/>
</dbReference>
<gene>
    <name evidence="3" type="ORF">TWF718_009501</name>
</gene>
<feature type="compositionally biased region" description="Basic and acidic residues" evidence="1">
    <location>
        <begin position="158"/>
        <end position="167"/>
    </location>
</feature>
<name>A0AAN8MMN3_9PEZI</name>
<evidence type="ECO:0000259" key="2">
    <source>
        <dbReference type="Pfam" id="PF13902"/>
    </source>
</evidence>
<evidence type="ECO:0000313" key="4">
    <source>
        <dbReference type="Proteomes" id="UP001313282"/>
    </source>
</evidence>
<dbReference type="SUPFAM" id="SSF82708">
    <property type="entry name" value="R3H domain"/>
    <property type="match status" value="1"/>
</dbReference>
<proteinExistence type="predicted"/>
<dbReference type="CDD" id="cd02325">
    <property type="entry name" value="R3H"/>
    <property type="match status" value="1"/>
</dbReference>
<keyword evidence="4" id="KW-1185">Reference proteome</keyword>
<evidence type="ECO:0000313" key="3">
    <source>
        <dbReference type="EMBL" id="KAK6336710.1"/>
    </source>
</evidence>
<feature type="compositionally biased region" description="Basic residues" evidence="1">
    <location>
        <begin position="349"/>
        <end position="362"/>
    </location>
</feature>
<dbReference type="InterPro" id="IPR036867">
    <property type="entry name" value="R3H_dom_sf"/>
</dbReference>